<dbReference type="Gene3D" id="3.15.10.10">
    <property type="entry name" value="Bactericidal permeability-increasing protein, domain 1"/>
    <property type="match status" value="1"/>
</dbReference>
<evidence type="ECO:0000313" key="3">
    <source>
        <dbReference type="Proteomes" id="UP000265618"/>
    </source>
</evidence>
<feature type="chain" id="PRO_5039896291" description="Lipid-binding serum glycoprotein N-terminal domain-containing protein" evidence="1">
    <location>
        <begin position="24"/>
        <end position="437"/>
    </location>
</feature>
<evidence type="ECO:0000313" key="2">
    <source>
        <dbReference type="EMBL" id="GIQ84479.1"/>
    </source>
</evidence>
<dbReference type="GO" id="GO:0008289">
    <property type="term" value="F:lipid binding"/>
    <property type="evidence" value="ECO:0007669"/>
    <property type="project" value="InterPro"/>
</dbReference>
<dbReference type="EMBL" id="BDIP01001473">
    <property type="protein sequence ID" value="GIQ84479.1"/>
    <property type="molecule type" value="Genomic_DNA"/>
</dbReference>
<feature type="signal peptide" evidence="1">
    <location>
        <begin position="1"/>
        <end position="23"/>
    </location>
</feature>
<organism evidence="2 3">
    <name type="scientific">Kipferlia bialata</name>
    <dbReference type="NCBI Taxonomy" id="797122"/>
    <lineage>
        <taxon>Eukaryota</taxon>
        <taxon>Metamonada</taxon>
        <taxon>Carpediemonas-like organisms</taxon>
        <taxon>Kipferlia</taxon>
    </lineage>
</organism>
<reference evidence="2 3" key="1">
    <citation type="journal article" date="2018" name="PLoS ONE">
        <title>The draft genome of Kipferlia bialata reveals reductive genome evolution in fornicate parasites.</title>
        <authorList>
            <person name="Tanifuji G."/>
            <person name="Takabayashi S."/>
            <person name="Kume K."/>
            <person name="Takagi M."/>
            <person name="Nakayama T."/>
            <person name="Kamikawa R."/>
            <person name="Inagaki Y."/>
            <person name="Hashimoto T."/>
        </authorList>
    </citation>
    <scope>NUCLEOTIDE SEQUENCE [LARGE SCALE GENOMIC DNA]</scope>
    <source>
        <strain evidence="2">NY0173</strain>
    </source>
</reference>
<accession>A0A9K3GHU7</accession>
<sequence>MRSPSIIGLVAILLALWVQAVDATTLTVPQSEVETAASLYLGTLLQVINSHLTLPDASGRYRWGPVPPVEWTLRNFSLLDISDDGMAVRVTSGQDGVPVVAVSLNGVDVTMSGNWQYAQRFWPYLSGSGQALVSVTVSGSVSVGVGVGVGVAMGGAHTPGPMHIQSTTCNISVSNVKIRASGMGGTLFKVLERSLKSRVATGLEQSIEAFLEARAPGILDVPLRLVHNAALVSRIDGTYSSGPTYSWNRGLRMQYPSVPGGSPSAEGADRPWEGQGLSVHWGKAHVAQTVDWAGTVISTQEADSTGYIRSVFLREGSEAPVVTIVVVTGSTEQEVSCMLEMHAGLSPDGASTVVTLGLSPEVLDSGRPDLAPVISLVADSLGACTVALPLSDLSVTWRDGVFVQGDWDPSTLLHETQMAGLAYASILPLVKRVQATR</sequence>
<gene>
    <name evidence="2" type="ORF">KIPB_005975</name>
</gene>
<proteinExistence type="predicted"/>
<name>A0A9K3GHU7_9EUKA</name>
<protein>
    <recommendedName>
        <fullName evidence="4">Lipid-binding serum glycoprotein N-terminal domain-containing protein</fullName>
    </recommendedName>
</protein>
<keyword evidence="3" id="KW-1185">Reference proteome</keyword>
<dbReference type="Proteomes" id="UP000265618">
    <property type="component" value="Unassembled WGS sequence"/>
</dbReference>
<keyword evidence="1" id="KW-0732">Signal</keyword>
<evidence type="ECO:0008006" key="4">
    <source>
        <dbReference type="Google" id="ProtNLM"/>
    </source>
</evidence>
<dbReference type="AlphaFoldDB" id="A0A9K3GHU7"/>
<comment type="caution">
    <text evidence="2">The sequence shown here is derived from an EMBL/GenBank/DDBJ whole genome shotgun (WGS) entry which is preliminary data.</text>
</comment>
<evidence type="ECO:0000256" key="1">
    <source>
        <dbReference type="SAM" id="SignalP"/>
    </source>
</evidence>
<dbReference type="SUPFAM" id="SSF55394">
    <property type="entry name" value="Bactericidal permeability-increasing protein, BPI"/>
    <property type="match status" value="1"/>
</dbReference>
<dbReference type="InterPro" id="IPR017943">
    <property type="entry name" value="Bactericidal_perm-incr_a/b_dom"/>
</dbReference>